<comment type="caution">
    <text evidence="2">The sequence shown here is derived from an EMBL/GenBank/DDBJ whole genome shotgun (WGS) entry which is preliminary data.</text>
</comment>
<name>A0A0C1FG38_9FLAO</name>
<dbReference type="RefSeq" id="WP_039348219.1">
    <property type="nucleotide sequence ID" value="NZ_FOLA01000001.1"/>
</dbReference>
<evidence type="ECO:0000256" key="1">
    <source>
        <dbReference type="ARBA" id="ARBA00022649"/>
    </source>
</evidence>
<sequence length="90" mass="10674">MFRFILNVCAEEDLERIYDYGVGQFGIMQADRYYDKLFRYFEMIASNPLMFPISRQNPSYRSCVSGVDTIYFKINNDVIEIMAIIGRQDF</sequence>
<dbReference type="Proteomes" id="UP000031473">
    <property type="component" value="Unassembled WGS sequence"/>
</dbReference>
<gene>
    <name evidence="2" type="ORF">OA86_02530</name>
</gene>
<dbReference type="OrthoDB" id="516834at2"/>
<dbReference type="InterPro" id="IPR035093">
    <property type="entry name" value="RelE/ParE_toxin_dom_sf"/>
</dbReference>
<dbReference type="Pfam" id="PF05016">
    <property type="entry name" value="ParE_toxin"/>
    <property type="match status" value="1"/>
</dbReference>
<keyword evidence="1" id="KW-1277">Toxin-antitoxin system</keyword>
<organism evidence="2 3">
    <name type="scientific">Kaistella jeonii</name>
    <dbReference type="NCBI Taxonomy" id="266749"/>
    <lineage>
        <taxon>Bacteria</taxon>
        <taxon>Pseudomonadati</taxon>
        <taxon>Bacteroidota</taxon>
        <taxon>Flavobacteriia</taxon>
        <taxon>Flavobacteriales</taxon>
        <taxon>Weeksellaceae</taxon>
        <taxon>Chryseobacterium group</taxon>
        <taxon>Kaistella</taxon>
    </lineage>
</organism>
<dbReference type="STRING" id="266749.SAMN05421876_1017"/>
<proteinExistence type="predicted"/>
<reference evidence="2 3" key="1">
    <citation type="submission" date="2014-10" db="EMBL/GenBank/DDBJ databases">
        <title>Kaistella jeonii genome.</title>
        <authorList>
            <person name="Clayton J.T."/>
            <person name="Newman J.D."/>
        </authorList>
    </citation>
    <scope>NUCLEOTIDE SEQUENCE [LARGE SCALE GENOMIC DNA]</scope>
    <source>
        <strain evidence="2 3">DSM 17048</strain>
    </source>
</reference>
<dbReference type="EMBL" id="JSYL01000001">
    <property type="protein sequence ID" value="KIA90763.1"/>
    <property type="molecule type" value="Genomic_DNA"/>
</dbReference>
<evidence type="ECO:0000313" key="2">
    <source>
        <dbReference type="EMBL" id="KIA90763.1"/>
    </source>
</evidence>
<keyword evidence="3" id="KW-1185">Reference proteome</keyword>
<dbReference type="InterPro" id="IPR007712">
    <property type="entry name" value="RelE/ParE_toxin"/>
</dbReference>
<protein>
    <recommendedName>
        <fullName evidence="4">Plasmid stabilization protein</fullName>
    </recommendedName>
</protein>
<dbReference type="AlphaFoldDB" id="A0A0C1FG38"/>
<accession>A0A0C1FG38</accession>
<dbReference type="Gene3D" id="3.30.2310.20">
    <property type="entry name" value="RelE-like"/>
    <property type="match status" value="1"/>
</dbReference>
<evidence type="ECO:0008006" key="4">
    <source>
        <dbReference type="Google" id="ProtNLM"/>
    </source>
</evidence>
<evidence type="ECO:0000313" key="3">
    <source>
        <dbReference type="Proteomes" id="UP000031473"/>
    </source>
</evidence>